<feature type="region of interest" description="Disordered" evidence="1">
    <location>
        <begin position="541"/>
        <end position="566"/>
    </location>
</feature>
<feature type="compositionally biased region" description="Low complexity" evidence="1">
    <location>
        <begin position="428"/>
        <end position="449"/>
    </location>
</feature>
<feature type="region of interest" description="Disordered" evidence="1">
    <location>
        <begin position="389"/>
        <end position="520"/>
    </location>
</feature>
<feature type="compositionally biased region" description="Polar residues" evidence="1">
    <location>
        <begin position="260"/>
        <end position="276"/>
    </location>
</feature>
<protein>
    <submittedName>
        <fullName evidence="2">Uncharacterized protein</fullName>
    </submittedName>
</protein>
<dbReference type="EMBL" id="JH817278">
    <property type="protein sequence ID" value="EKC20086.1"/>
    <property type="molecule type" value="Genomic_DNA"/>
</dbReference>
<feature type="compositionally biased region" description="Polar residues" evidence="1">
    <location>
        <begin position="390"/>
        <end position="412"/>
    </location>
</feature>
<feature type="region of interest" description="Disordered" evidence="1">
    <location>
        <begin position="717"/>
        <end position="766"/>
    </location>
</feature>
<feature type="compositionally biased region" description="Low complexity" evidence="1">
    <location>
        <begin position="541"/>
        <end position="557"/>
    </location>
</feature>
<gene>
    <name evidence="2" type="ORF">CGI_10006884</name>
</gene>
<dbReference type="InParanoid" id="K1QF32"/>
<feature type="region of interest" description="Disordered" evidence="1">
    <location>
        <begin position="71"/>
        <end position="90"/>
    </location>
</feature>
<dbReference type="AlphaFoldDB" id="K1QF32"/>
<feature type="compositionally biased region" description="Basic and acidic residues" evidence="1">
    <location>
        <begin position="314"/>
        <end position="329"/>
    </location>
</feature>
<feature type="region of interest" description="Disordered" evidence="1">
    <location>
        <begin position="314"/>
        <end position="342"/>
    </location>
</feature>
<dbReference type="HOGENOM" id="CLU_364577_0_0_1"/>
<feature type="compositionally biased region" description="Low complexity" evidence="1">
    <location>
        <begin position="507"/>
        <end position="520"/>
    </location>
</feature>
<accession>K1QF32</accession>
<organism evidence="2">
    <name type="scientific">Magallana gigas</name>
    <name type="common">Pacific oyster</name>
    <name type="synonym">Crassostrea gigas</name>
    <dbReference type="NCBI Taxonomy" id="29159"/>
    <lineage>
        <taxon>Eukaryota</taxon>
        <taxon>Metazoa</taxon>
        <taxon>Spiralia</taxon>
        <taxon>Lophotrochozoa</taxon>
        <taxon>Mollusca</taxon>
        <taxon>Bivalvia</taxon>
        <taxon>Autobranchia</taxon>
        <taxon>Pteriomorphia</taxon>
        <taxon>Ostreida</taxon>
        <taxon>Ostreoidea</taxon>
        <taxon>Ostreidae</taxon>
        <taxon>Magallana</taxon>
    </lineage>
</organism>
<reference evidence="2" key="1">
    <citation type="journal article" date="2012" name="Nature">
        <title>The oyster genome reveals stress adaptation and complexity of shell formation.</title>
        <authorList>
            <person name="Zhang G."/>
            <person name="Fang X."/>
            <person name="Guo X."/>
            <person name="Li L."/>
            <person name="Luo R."/>
            <person name="Xu F."/>
            <person name="Yang P."/>
            <person name="Zhang L."/>
            <person name="Wang X."/>
            <person name="Qi H."/>
            <person name="Xiong Z."/>
            <person name="Que H."/>
            <person name="Xie Y."/>
            <person name="Holland P.W."/>
            <person name="Paps J."/>
            <person name="Zhu Y."/>
            <person name="Wu F."/>
            <person name="Chen Y."/>
            <person name="Wang J."/>
            <person name="Peng C."/>
            <person name="Meng J."/>
            <person name="Yang L."/>
            <person name="Liu J."/>
            <person name="Wen B."/>
            <person name="Zhang N."/>
            <person name="Huang Z."/>
            <person name="Zhu Q."/>
            <person name="Feng Y."/>
            <person name="Mount A."/>
            <person name="Hedgecock D."/>
            <person name="Xu Z."/>
            <person name="Liu Y."/>
            <person name="Domazet-Loso T."/>
            <person name="Du Y."/>
            <person name="Sun X."/>
            <person name="Zhang S."/>
            <person name="Liu B."/>
            <person name="Cheng P."/>
            <person name="Jiang X."/>
            <person name="Li J."/>
            <person name="Fan D."/>
            <person name="Wang W."/>
            <person name="Fu W."/>
            <person name="Wang T."/>
            <person name="Wang B."/>
            <person name="Zhang J."/>
            <person name="Peng Z."/>
            <person name="Li Y."/>
            <person name="Li N."/>
            <person name="Wang J."/>
            <person name="Chen M."/>
            <person name="He Y."/>
            <person name="Tan F."/>
            <person name="Song X."/>
            <person name="Zheng Q."/>
            <person name="Huang R."/>
            <person name="Yang H."/>
            <person name="Du X."/>
            <person name="Chen L."/>
            <person name="Yang M."/>
            <person name="Gaffney P.M."/>
            <person name="Wang S."/>
            <person name="Luo L."/>
            <person name="She Z."/>
            <person name="Ming Y."/>
            <person name="Huang W."/>
            <person name="Zhang S."/>
            <person name="Huang B."/>
            <person name="Zhang Y."/>
            <person name="Qu T."/>
            <person name="Ni P."/>
            <person name="Miao G."/>
            <person name="Wang J."/>
            <person name="Wang Q."/>
            <person name="Steinberg C.E."/>
            <person name="Wang H."/>
            <person name="Li N."/>
            <person name="Qian L."/>
            <person name="Zhang G."/>
            <person name="Li Y."/>
            <person name="Yang H."/>
            <person name="Liu X."/>
            <person name="Wang J."/>
            <person name="Yin Y."/>
            <person name="Wang J."/>
        </authorList>
    </citation>
    <scope>NUCLEOTIDE SEQUENCE [LARGE SCALE GENOMIC DNA]</scope>
    <source>
        <strain evidence="2">05x7-T-G4-1.051#20</strain>
    </source>
</reference>
<sequence>MYEQIAKALWQLQMKGDINKALQNTDIWNRPTQNNSPRSLPRNLNRQGDGLVVRELVLDNNISPTNIRVRTTNDPSSILGPTHVQPSTTKEKQTAFARRATERQITLQAPTIAQTEQATIAPERVYSNKMDRNKVKGYGSSLTKLIANKIKFDPTPGPALPSNPVIDSILGPLLNERGNELPSNFLPLPSTTSGVVPNTGSSQRTTVQIKEKQRTVLAKPVKSTPVVVFPENGGQQVPSPSFSIVAPSLGQNPASFRFSNKEVSSNQLQDKNNKGQNPGFDNFKDMELNDVSQVIVDQAASVSVKPDNVRKPEIVKEQQQKKENNKVDPKTIINPPQHDNTNKVQVSGSEIAMDNIPSNKQRAWQESSIRNNEIQRPDVQVVQSALPALSETSQDAHTTPQTNDTTDAQTDVTKAAPKSTMTESPVHVGISRGSPRGSRPVSSSVTRGSFSGVRPSARGTPTVGRGTQPGGRGSFSPSRGSPRGGRPIGIRRKVLPALSGTSEDVHTTPQTTDTTNAQTDLPVQDVDFTTEVPSSTMSITQAATTTTTTKSPVHIGSSRGGRPIGIRRQEPVNIPEVGQTTPATITETDMTTTQATTTAKAAETEPTTTEQAPQVPAMNTAQFARRARPSRVVVNTLGNTKQRPVVARGVGQARAAIVQPVMIPVPSEILSFDRPAVEQPARVEQIPIVLNSVAVDQPAIDVQTLLVLNSEVAAENDWSLSSSTSATTTEQPPTTAAPATTPAPTTPVPTTIAAGARRPQSIRPGS</sequence>
<proteinExistence type="predicted"/>
<name>K1QF32_MAGGI</name>
<evidence type="ECO:0000256" key="1">
    <source>
        <dbReference type="SAM" id="MobiDB-lite"/>
    </source>
</evidence>
<feature type="region of interest" description="Disordered" evidence="1">
    <location>
        <begin position="260"/>
        <end position="280"/>
    </location>
</feature>
<evidence type="ECO:0000313" key="2">
    <source>
        <dbReference type="EMBL" id="EKC20086.1"/>
    </source>
</evidence>
<feature type="compositionally biased region" description="Low complexity" evidence="1">
    <location>
        <begin position="721"/>
        <end position="754"/>
    </location>
</feature>
<feature type="region of interest" description="Disordered" evidence="1">
    <location>
        <begin position="25"/>
        <end position="45"/>
    </location>
</feature>